<evidence type="ECO:0000256" key="4">
    <source>
        <dbReference type="ARBA" id="ARBA00023163"/>
    </source>
</evidence>
<evidence type="ECO:0000313" key="6">
    <source>
        <dbReference type="EMBL" id="TDW97079.1"/>
    </source>
</evidence>
<evidence type="ECO:0000256" key="3">
    <source>
        <dbReference type="ARBA" id="ARBA00023082"/>
    </source>
</evidence>
<dbReference type="Gene3D" id="1.10.1740.10">
    <property type="match status" value="1"/>
</dbReference>
<proteinExistence type="inferred from homology"/>
<keyword evidence="2" id="KW-0805">Transcription regulation</keyword>
<evidence type="ECO:0000256" key="2">
    <source>
        <dbReference type="ARBA" id="ARBA00023015"/>
    </source>
</evidence>
<reference evidence="6 7" key="1">
    <citation type="submission" date="2019-03" db="EMBL/GenBank/DDBJ databases">
        <title>Genomic Encyclopedia of Type Strains, Phase IV (KMG-IV): sequencing the most valuable type-strain genomes for metagenomic binning, comparative biology and taxonomic classification.</title>
        <authorList>
            <person name="Goeker M."/>
        </authorList>
    </citation>
    <scope>NUCLEOTIDE SEQUENCE [LARGE SCALE GENOMIC DNA]</scope>
    <source>
        <strain evidence="6 7">DSM 100059</strain>
    </source>
</reference>
<dbReference type="GO" id="GO:0006352">
    <property type="term" value="P:DNA-templated transcription initiation"/>
    <property type="evidence" value="ECO:0007669"/>
    <property type="project" value="InterPro"/>
</dbReference>
<keyword evidence="7" id="KW-1185">Reference proteome</keyword>
<dbReference type="GO" id="GO:0003677">
    <property type="term" value="F:DNA binding"/>
    <property type="evidence" value="ECO:0007669"/>
    <property type="project" value="InterPro"/>
</dbReference>
<dbReference type="Pfam" id="PF08281">
    <property type="entry name" value="Sigma70_r4_2"/>
    <property type="match status" value="1"/>
</dbReference>
<feature type="domain" description="RNA polymerase sigma factor 70 region 4 type 2" evidence="5">
    <location>
        <begin position="110"/>
        <end position="156"/>
    </location>
</feature>
<evidence type="ECO:0000313" key="7">
    <source>
        <dbReference type="Proteomes" id="UP000294498"/>
    </source>
</evidence>
<keyword evidence="3" id="KW-0731">Sigma factor</keyword>
<evidence type="ECO:0000256" key="1">
    <source>
        <dbReference type="ARBA" id="ARBA00010641"/>
    </source>
</evidence>
<dbReference type="InterPro" id="IPR014284">
    <property type="entry name" value="RNA_pol_sigma-70_dom"/>
</dbReference>
<accession>A0A4R8DH93</accession>
<dbReference type="GO" id="GO:0016987">
    <property type="term" value="F:sigma factor activity"/>
    <property type="evidence" value="ECO:0007669"/>
    <property type="project" value="UniProtKB-KW"/>
</dbReference>
<dbReference type="InterPro" id="IPR013324">
    <property type="entry name" value="RNA_pol_sigma_r3/r4-like"/>
</dbReference>
<dbReference type="InterPro" id="IPR013249">
    <property type="entry name" value="RNA_pol_sigma70_r4_t2"/>
</dbReference>
<keyword evidence="4" id="KW-0804">Transcription</keyword>
<gene>
    <name evidence="6" type="ORF">EDB95_4919</name>
</gene>
<name>A0A4R8DH93_9BACT</name>
<protein>
    <submittedName>
        <fullName evidence="6">RNA polymerase sigma factor (Sigma-70 family)</fullName>
    </submittedName>
</protein>
<dbReference type="Gene3D" id="1.10.10.10">
    <property type="entry name" value="Winged helix-like DNA-binding domain superfamily/Winged helix DNA-binding domain"/>
    <property type="match status" value="1"/>
</dbReference>
<dbReference type="InterPro" id="IPR013325">
    <property type="entry name" value="RNA_pol_sigma_r2"/>
</dbReference>
<evidence type="ECO:0000259" key="5">
    <source>
        <dbReference type="Pfam" id="PF08281"/>
    </source>
</evidence>
<dbReference type="RefSeq" id="WP_162852772.1">
    <property type="nucleotide sequence ID" value="NZ_SODV01000002.1"/>
</dbReference>
<sequence length="167" mass="19353">MNDIFNFEAVYPRLHVEASSLARKFIYDRGAAEDIATSVLLRVWKIKSDFLNERAAKAYISTGVYFACYNYLRKKNTDEKHREHIIYQIRLTDTPSCILDQMIEKYSSVKLSHAINKLPRQTKIVTRLTMEGLSTVEVADILGIHKQTVRNTRVRAYGILRPELESE</sequence>
<dbReference type="PANTHER" id="PTHR43133">
    <property type="entry name" value="RNA POLYMERASE ECF-TYPE SIGMA FACTO"/>
    <property type="match status" value="1"/>
</dbReference>
<dbReference type="EMBL" id="SODV01000002">
    <property type="protein sequence ID" value="TDW97079.1"/>
    <property type="molecule type" value="Genomic_DNA"/>
</dbReference>
<dbReference type="NCBIfam" id="TIGR02937">
    <property type="entry name" value="sigma70-ECF"/>
    <property type="match status" value="1"/>
</dbReference>
<dbReference type="SUPFAM" id="SSF88946">
    <property type="entry name" value="Sigma2 domain of RNA polymerase sigma factors"/>
    <property type="match status" value="1"/>
</dbReference>
<dbReference type="AlphaFoldDB" id="A0A4R8DH93"/>
<dbReference type="SUPFAM" id="SSF88659">
    <property type="entry name" value="Sigma3 and sigma4 domains of RNA polymerase sigma factors"/>
    <property type="match status" value="1"/>
</dbReference>
<dbReference type="InterPro" id="IPR039425">
    <property type="entry name" value="RNA_pol_sigma-70-like"/>
</dbReference>
<comment type="similarity">
    <text evidence="1">Belongs to the sigma-70 factor family. ECF subfamily.</text>
</comment>
<dbReference type="Proteomes" id="UP000294498">
    <property type="component" value="Unassembled WGS sequence"/>
</dbReference>
<dbReference type="PANTHER" id="PTHR43133:SF46">
    <property type="entry name" value="RNA POLYMERASE SIGMA-70 FACTOR ECF SUBFAMILY"/>
    <property type="match status" value="1"/>
</dbReference>
<organism evidence="6 7">
    <name type="scientific">Dinghuibacter silviterrae</name>
    <dbReference type="NCBI Taxonomy" id="1539049"/>
    <lineage>
        <taxon>Bacteria</taxon>
        <taxon>Pseudomonadati</taxon>
        <taxon>Bacteroidota</taxon>
        <taxon>Chitinophagia</taxon>
        <taxon>Chitinophagales</taxon>
        <taxon>Chitinophagaceae</taxon>
        <taxon>Dinghuibacter</taxon>
    </lineage>
</organism>
<comment type="caution">
    <text evidence="6">The sequence shown here is derived from an EMBL/GenBank/DDBJ whole genome shotgun (WGS) entry which is preliminary data.</text>
</comment>
<dbReference type="InterPro" id="IPR036388">
    <property type="entry name" value="WH-like_DNA-bd_sf"/>
</dbReference>